<dbReference type="InterPro" id="IPR003959">
    <property type="entry name" value="ATPase_AAA_core"/>
</dbReference>
<feature type="domain" description="ATPase AAA-type core" evidence="1">
    <location>
        <begin position="25"/>
        <end position="375"/>
    </location>
</feature>
<comment type="caution">
    <text evidence="2">The sequence shown here is derived from an EMBL/GenBank/DDBJ whole genome shotgun (WGS) entry which is preliminary data.</text>
</comment>
<dbReference type="PANTHER" id="PTHR40396">
    <property type="entry name" value="ATPASE-LIKE PROTEIN"/>
    <property type="match status" value="1"/>
</dbReference>
<organism evidence="2 3">
    <name type="scientific">Nitrospirillum amazonense</name>
    <dbReference type="NCBI Taxonomy" id="28077"/>
    <lineage>
        <taxon>Bacteria</taxon>
        <taxon>Pseudomonadati</taxon>
        <taxon>Pseudomonadota</taxon>
        <taxon>Alphaproteobacteria</taxon>
        <taxon>Rhodospirillales</taxon>
        <taxon>Azospirillaceae</taxon>
        <taxon>Nitrospirillum</taxon>
    </lineage>
</organism>
<accession>A0A560FSJ4</accession>
<evidence type="ECO:0000313" key="3">
    <source>
        <dbReference type="Proteomes" id="UP000319859"/>
    </source>
</evidence>
<dbReference type="Pfam" id="PF13304">
    <property type="entry name" value="AAA_21"/>
    <property type="match status" value="1"/>
</dbReference>
<proteinExistence type="predicted"/>
<dbReference type="SUPFAM" id="SSF52540">
    <property type="entry name" value="P-loop containing nucleoside triphosphate hydrolases"/>
    <property type="match status" value="1"/>
</dbReference>
<dbReference type="EMBL" id="VITN01000001">
    <property type="protein sequence ID" value="TWB24490.1"/>
    <property type="molecule type" value="Genomic_DNA"/>
</dbReference>
<dbReference type="GO" id="GO:0005524">
    <property type="term" value="F:ATP binding"/>
    <property type="evidence" value="ECO:0007669"/>
    <property type="project" value="InterPro"/>
</dbReference>
<name>A0A560FSJ4_9PROT</name>
<dbReference type="InterPro" id="IPR027417">
    <property type="entry name" value="P-loop_NTPase"/>
</dbReference>
<evidence type="ECO:0000313" key="2">
    <source>
        <dbReference type="EMBL" id="TWB24490.1"/>
    </source>
</evidence>
<dbReference type="InterPro" id="IPR014555">
    <property type="entry name" value="RecF-like"/>
</dbReference>
<dbReference type="OrthoDB" id="9816534at2"/>
<protein>
    <submittedName>
        <fullName evidence="2">Putative ATPase</fullName>
    </submittedName>
</protein>
<evidence type="ECO:0000259" key="1">
    <source>
        <dbReference type="Pfam" id="PF13304"/>
    </source>
</evidence>
<gene>
    <name evidence="2" type="ORF">FBZ89_101115</name>
</gene>
<dbReference type="PIRSF" id="PIRSF029347">
    <property type="entry name" value="RecF"/>
    <property type="match status" value="1"/>
</dbReference>
<dbReference type="PANTHER" id="PTHR40396:SF1">
    <property type="entry name" value="ATPASE AAA-TYPE CORE DOMAIN-CONTAINING PROTEIN"/>
    <property type="match status" value="1"/>
</dbReference>
<sequence>MITSVEVLGYRAIRYLKTNVSSFQVLVGSNGTGKSTFFDVFQLVRDILNVGLDRSIFGDARFLVAQRASDPQDLTWLRKGGALEIAITLQLPESVKSKLKGEYVAARYEVAIKTDGSLSFDGETLFLLRHEESKSGDRQRSLFPCPEPAPRHIALQAKKRAPAGWRRVISKIAESGNDHFRSETSDWNNLFRLGPTKSALSNLPEDEDRFPASTWVKRFLMESVHRLALNAEAMRMPSPAGSPRDFLPDGSNLPWVVHELEQKYPDRLGDWVEHLKTAIDDIETIRTIERPEDRSRYLEVGYGSGLKAPSWLLSDGTLRMMALTLLAYTPTRPNLVLIEEPENGIHPRAIQSVIQSLSSVYDAQVFCATHSPLALSLVDVDQLLCFAKGQDGAVDVVRGDEHPRLKEWKSALHLGDLFATGVLG</sequence>
<dbReference type="Gene3D" id="3.40.50.300">
    <property type="entry name" value="P-loop containing nucleotide triphosphate hydrolases"/>
    <property type="match status" value="1"/>
</dbReference>
<dbReference type="NCBIfam" id="NF047739">
    <property type="entry name" value="antiphage_MADS3"/>
    <property type="match status" value="1"/>
</dbReference>
<dbReference type="GO" id="GO:0016887">
    <property type="term" value="F:ATP hydrolysis activity"/>
    <property type="evidence" value="ECO:0007669"/>
    <property type="project" value="InterPro"/>
</dbReference>
<reference evidence="2 3" key="1">
    <citation type="submission" date="2019-06" db="EMBL/GenBank/DDBJ databases">
        <title>Genomic Encyclopedia of Type Strains, Phase IV (KMG-V): Genome sequencing to study the core and pangenomes of soil and plant-associated prokaryotes.</title>
        <authorList>
            <person name="Whitman W."/>
        </authorList>
    </citation>
    <scope>NUCLEOTIDE SEQUENCE [LARGE SCALE GENOMIC DNA]</scope>
    <source>
        <strain evidence="2 3">BR 11880</strain>
    </source>
</reference>
<dbReference type="Proteomes" id="UP000319859">
    <property type="component" value="Unassembled WGS sequence"/>
</dbReference>
<dbReference type="RefSeq" id="WP_145748095.1">
    <property type="nucleotide sequence ID" value="NZ_VITN01000001.1"/>
</dbReference>
<dbReference type="AlphaFoldDB" id="A0A560FSJ4"/>